<dbReference type="KEGG" id="dzi:111306090"/>
<evidence type="ECO:0000256" key="3">
    <source>
        <dbReference type="ARBA" id="ARBA00023015"/>
    </source>
</evidence>
<dbReference type="Proteomes" id="UP000515121">
    <property type="component" value="Unplaced"/>
</dbReference>
<dbReference type="InterPro" id="IPR038933">
    <property type="entry name" value="Ovate"/>
</dbReference>
<evidence type="ECO:0000256" key="5">
    <source>
        <dbReference type="ARBA" id="ARBA00023242"/>
    </source>
</evidence>
<dbReference type="PROSITE" id="PS51754">
    <property type="entry name" value="OVATE"/>
    <property type="match status" value="1"/>
</dbReference>
<feature type="compositionally biased region" description="Basic and acidic residues" evidence="7">
    <location>
        <begin position="144"/>
        <end position="154"/>
    </location>
</feature>
<keyword evidence="9" id="KW-1185">Reference proteome</keyword>
<evidence type="ECO:0000256" key="2">
    <source>
        <dbReference type="ARBA" id="ARBA00022491"/>
    </source>
</evidence>
<dbReference type="AlphaFoldDB" id="A0A6P6A4Q6"/>
<evidence type="ECO:0000256" key="6">
    <source>
        <dbReference type="RuleBase" id="RU367028"/>
    </source>
</evidence>
<organism evidence="9 10">
    <name type="scientific">Durio zibethinus</name>
    <name type="common">Durian</name>
    <dbReference type="NCBI Taxonomy" id="66656"/>
    <lineage>
        <taxon>Eukaryota</taxon>
        <taxon>Viridiplantae</taxon>
        <taxon>Streptophyta</taxon>
        <taxon>Embryophyta</taxon>
        <taxon>Tracheophyta</taxon>
        <taxon>Spermatophyta</taxon>
        <taxon>Magnoliopsida</taxon>
        <taxon>eudicotyledons</taxon>
        <taxon>Gunneridae</taxon>
        <taxon>Pentapetalae</taxon>
        <taxon>rosids</taxon>
        <taxon>malvids</taxon>
        <taxon>Malvales</taxon>
        <taxon>Malvaceae</taxon>
        <taxon>Helicteroideae</taxon>
        <taxon>Durio</taxon>
    </lineage>
</organism>
<dbReference type="NCBIfam" id="TIGR01568">
    <property type="entry name" value="A_thal_3678"/>
    <property type="match status" value="1"/>
</dbReference>
<evidence type="ECO:0000313" key="9">
    <source>
        <dbReference type="Proteomes" id="UP000515121"/>
    </source>
</evidence>
<dbReference type="GO" id="GO:0005634">
    <property type="term" value="C:nucleus"/>
    <property type="evidence" value="ECO:0007669"/>
    <property type="project" value="UniProtKB-SubCell"/>
</dbReference>
<keyword evidence="5 6" id="KW-0539">Nucleus</keyword>
<dbReference type="Pfam" id="PF04844">
    <property type="entry name" value="Ovate"/>
    <property type="match status" value="1"/>
</dbReference>
<feature type="region of interest" description="Disordered" evidence="7">
    <location>
        <begin position="128"/>
        <end position="163"/>
    </location>
</feature>
<keyword evidence="4 6" id="KW-0804">Transcription</keyword>
<dbReference type="RefSeq" id="XP_022759730.1">
    <property type="nucleotide sequence ID" value="XM_022903995.1"/>
</dbReference>
<protein>
    <recommendedName>
        <fullName evidence="6">Transcription repressor</fullName>
    </recommendedName>
    <alternativeName>
        <fullName evidence="6">Ovate family protein</fullName>
    </alternativeName>
</protein>
<reference evidence="10" key="1">
    <citation type="submission" date="2025-08" db="UniProtKB">
        <authorList>
            <consortium name="RefSeq"/>
        </authorList>
    </citation>
    <scope>IDENTIFICATION</scope>
    <source>
        <tissue evidence="10">Fruit stalk</tissue>
    </source>
</reference>
<dbReference type="GeneID" id="111306090"/>
<accession>A0A6P6A4Q6</accession>
<comment type="subcellular location">
    <subcellularLocation>
        <location evidence="1 6">Nucleus</location>
    </subcellularLocation>
</comment>
<sequence>MPGTLGKNLNLCFTKIKFPLTSQPPSSLLTPDDDSRPFPSSDATASTLLFKNYNSLYDNTFDYSTSKSLTASSLFSEPEPESDSEPDLATVFATQRFFFTSPGSSNSIIESTASSIATTMESSDTLLASTSSPINNANQSSNDGCDHPSHEHSHPTTVKDSVAVPTFSPNPYMDFRRSMQEMVEARDLIDVKANWDYLHELLLCYLALNPKSTHKFIIGAFADLLVSLMAAEGGGSGD</sequence>
<dbReference type="PANTHER" id="PTHR33057:SF21">
    <property type="entry name" value="TRANSCRIPTION REPRESSOR"/>
    <property type="match status" value="1"/>
</dbReference>
<feature type="domain" description="OVATE" evidence="8">
    <location>
        <begin position="164"/>
        <end position="227"/>
    </location>
</feature>
<proteinExistence type="predicted"/>
<gene>
    <name evidence="10" type="primary">LOC111306090</name>
</gene>
<evidence type="ECO:0000313" key="10">
    <source>
        <dbReference type="RefSeq" id="XP_022759730.1"/>
    </source>
</evidence>
<keyword evidence="3 6" id="KW-0805">Transcription regulation</keyword>
<evidence type="ECO:0000256" key="1">
    <source>
        <dbReference type="ARBA" id="ARBA00004123"/>
    </source>
</evidence>
<dbReference type="OrthoDB" id="690912at2759"/>
<evidence type="ECO:0000256" key="4">
    <source>
        <dbReference type="ARBA" id="ARBA00023163"/>
    </source>
</evidence>
<evidence type="ECO:0000256" key="7">
    <source>
        <dbReference type="SAM" id="MobiDB-lite"/>
    </source>
</evidence>
<dbReference type="GO" id="GO:0045892">
    <property type="term" value="P:negative regulation of DNA-templated transcription"/>
    <property type="evidence" value="ECO:0007669"/>
    <property type="project" value="UniProtKB-UniRule"/>
</dbReference>
<dbReference type="InterPro" id="IPR006458">
    <property type="entry name" value="Ovate_C"/>
</dbReference>
<evidence type="ECO:0000259" key="8">
    <source>
        <dbReference type="PROSITE" id="PS51754"/>
    </source>
</evidence>
<comment type="function">
    <text evidence="6">Transcriptional repressor that regulates multiple aspects of plant growth and development.</text>
</comment>
<dbReference type="PANTHER" id="PTHR33057">
    <property type="entry name" value="TRANSCRIPTION REPRESSOR OFP7-RELATED"/>
    <property type="match status" value="1"/>
</dbReference>
<keyword evidence="2 6" id="KW-0678">Repressor</keyword>
<name>A0A6P6A4Q6_DURZI</name>
<feature type="compositionally biased region" description="Polar residues" evidence="7">
    <location>
        <begin position="128"/>
        <end position="143"/>
    </location>
</feature>